<feature type="compositionally biased region" description="Gly residues" evidence="1">
    <location>
        <begin position="125"/>
        <end position="150"/>
    </location>
</feature>
<feature type="compositionally biased region" description="Low complexity" evidence="1">
    <location>
        <begin position="151"/>
        <end position="163"/>
    </location>
</feature>
<proteinExistence type="predicted"/>
<name>A0A9W8QVU5_9HYPO</name>
<dbReference type="AlphaFoldDB" id="A0A9W8QVU5"/>
<evidence type="ECO:0000313" key="4">
    <source>
        <dbReference type="Proteomes" id="UP001152087"/>
    </source>
</evidence>
<protein>
    <submittedName>
        <fullName evidence="3">Uncharacterized protein</fullName>
    </submittedName>
</protein>
<keyword evidence="4" id="KW-1185">Reference proteome</keyword>
<dbReference type="EMBL" id="JAOQAV010000083">
    <property type="protein sequence ID" value="KAJ4178042.1"/>
    <property type="molecule type" value="Genomic_DNA"/>
</dbReference>
<sequence>MKAVSILYFLTVASAMSIQPRQFGGRFRGGFGGGGNFDNGVAPVNGNVPQNDNGNGNANVPQNGNGGNGNGNGNGNDDANGDTNGDANGDANGDVNGDVPQNNDGGNNNNNNTGADGGAADDTTNGGGAADDATNGGGATDDNTNGGGAADGTTDNDGTAGDNTNGGGDQAANGQTVVFTEIGGVPGNECLTFRNNGEIVDAACVNEAIDRQITPSAVNGANALRVQRTFTAGFRPDLVDVQACVGFNGTHFRAEDCNAQGIELVTFSNGELRASGGACASGHDDLAQMTVDAAGNTCATYTTTNVQPAAA</sequence>
<keyword evidence="2" id="KW-0732">Signal</keyword>
<evidence type="ECO:0000313" key="3">
    <source>
        <dbReference type="EMBL" id="KAJ4178042.1"/>
    </source>
</evidence>
<feature type="compositionally biased region" description="Low complexity" evidence="1">
    <location>
        <begin position="75"/>
        <end position="124"/>
    </location>
</feature>
<evidence type="ECO:0000256" key="2">
    <source>
        <dbReference type="SAM" id="SignalP"/>
    </source>
</evidence>
<comment type="caution">
    <text evidence="3">The sequence shown here is derived from an EMBL/GenBank/DDBJ whole genome shotgun (WGS) entry which is preliminary data.</text>
</comment>
<feature type="region of interest" description="Disordered" evidence="1">
    <location>
        <begin position="38"/>
        <end position="172"/>
    </location>
</feature>
<feature type="compositionally biased region" description="Low complexity" evidence="1">
    <location>
        <begin position="38"/>
        <end position="63"/>
    </location>
</feature>
<feature type="compositionally biased region" description="Gly residues" evidence="1">
    <location>
        <begin position="64"/>
        <end position="74"/>
    </location>
</feature>
<dbReference type="Proteomes" id="UP001152087">
    <property type="component" value="Unassembled WGS sequence"/>
</dbReference>
<feature type="signal peptide" evidence="2">
    <location>
        <begin position="1"/>
        <end position="15"/>
    </location>
</feature>
<evidence type="ECO:0000256" key="1">
    <source>
        <dbReference type="SAM" id="MobiDB-lite"/>
    </source>
</evidence>
<reference evidence="3" key="1">
    <citation type="submission" date="2022-09" db="EMBL/GenBank/DDBJ databases">
        <title>Fusarium specimens isolated from Avocado Roots.</title>
        <authorList>
            <person name="Stajich J."/>
            <person name="Roper C."/>
            <person name="Heimlech-Rivalta G."/>
        </authorList>
    </citation>
    <scope>NUCLEOTIDE SEQUENCE</scope>
    <source>
        <strain evidence="3">A02</strain>
    </source>
</reference>
<gene>
    <name evidence="3" type="ORF">NW755_013460</name>
</gene>
<feature type="chain" id="PRO_5040778983" evidence="2">
    <location>
        <begin position="16"/>
        <end position="311"/>
    </location>
</feature>
<accession>A0A9W8QVU5</accession>
<organism evidence="3 4">
    <name type="scientific">Fusarium falciforme</name>
    <dbReference type="NCBI Taxonomy" id="195108"/>
    <lineage>
        <taxon>Eukaryota</taxon>
        <taxon>Fungi</taxon>
        <taxon>Dikarya</taxon>
        <taxon>Ascomycota</taxon>
        <taxon>Pezizomycotina</taxon>
        <taxon>Sordariomycetes</taxon>
        <taxon>Hypocreomycetidae</taxon>
        <taxon>Hypocreales</taxon>
        <taxon>Nectriaceae</taxon>
        <taxon>Fusarium</taxon>
        <taxon>Fusarium solani species complex</taxon>
    </lineage>
</organism>